<name>A2F374_TRIV3</name>
<dbReference type="SMR" id="A2F374"/>
<reference evidence="3" key="1">
    <citation type="submission" date="2006-10" db="EMBL/GenBank/DDBJ databases">
        <authorList>
            <person name="Amadeo P."/>
            <person name="Zhao Q."/>
            <person name="Wortman J."/>
            <person name="Fraser-Liggett C."/>
            <person name="Carlton J."/>
        </authorList>
    </citation>
    <scope>NUCLEOTIDE SEQUENCE</scope>
    <source>
        <strain evidence="3">G3</strain>
    </source>
</reference>
<dbReference type="VEuPathDB" id="TrichDB:TVAG_134230"/>
<proteinExistence type="predicted"/>
<feature type="region of interest" description="Disordered" evidence="1">
    <location>
        <begin position="351"/>
        <end position="374"/>
    </location>
</feature>
<keyword evidence="2" id="KW-0812">Transmembrane</keyword>
<dbReference type="KEGG" id="tva:4758454"/>
<sequence>MVKEFSDYFPGLSQPFSICNSPVNATAGNVYVAASEFSLLNAGETSSGGAINIINSVRIAITLSKFTRCRSGRAGGAIFVDPLGKDNGLYIEKCIGSLCYTYSSDPNVSFYHQGQWAMAITNSDSCINTITHCSIEQCAPYNNFTNQRPIAAVNGHIDLNNLNISNCVSAYCGGFYVDSGFDKVSNVMLANCIVEKYALIEIKNCTGKFHNVLLLGIQQNTNATIIESYPLLIIFQSNLIFDFLNVVNCTSNDPSLLRVNTQDGNSTIFFNNSYVQGNLSIEGFTSYYPHLHPLVIDFNLFNEEQRQFEKLDYPSPGGGNGGLIAGIIIGLLIVIAIVCVVVFFIMKKKKDSQEKESNDDQVHEDASMEEAVGV</sequence>
<feature type="transmembrane region" description="Helical" evidence="2">
    <location>
        <begin position="323"/>
        <end position="345"/>
    </location>
</feature>
<evidence type="ECO:0008006" key="5">
    <source>
        <dbReference type="Google" id="ProtNLM"/>
    </source>
</evidence>
<evidence type="ECO:0000313" key="3">
    <source>
        <dbReference type="EMBL" id="EAY00633.1"/>
    </source>
</evidence>
<keyword evidence="2" id="KW-1133">Transmembrane helix</keyword>
<dbReference type="PANTHER" id="PTHR16861:SF4">
    <property type="entry name" value="SH3 DOMAIN PROTEIN (AFU_ORTHOLOGUE AFUA_1G13610)"/>
    <property type="match status" value="1"/>
</dbReference>
<feature type="compositionally biased region" description="Basic and acidic residues" evidence="1">
    <location>
        <begin position="351"/>
        <end position="366"/>
    </location>
</feature>
<protein>
    <recommendedName>
        <fullName evidence="5">Right handed beta helix domain-containing protein</fullName>
    </recommendedName>
</protein>
<dbReference type="AlphaFoldDB" id="A2F374"/>
<evidence type="ECO:0000256" key="1">
    <source>
        <dbReference type="SAM" id="MobiDB-lite"/>
    </source>
</evidence>
<evidence type="ECO:0000313" key="4">
    <source>
        <dbReference type="Proteomes" id="UP000001542"/>
    </source>
</evidence>
<gene>
    <name evidence="3" type="ORF">TVAG_134230</name>
</gene>
<dbReference type="RefSeq" id="XP_001313562.1">
    <property type="nucleotide sequence ID" value="XM_001313561.1"/>
</dbReference>
<dbReference type="Proteomes" id="UP000001542">
    <property type="component" value="Unassembled WGS sequence"/>
</dbReference>
<evidence type="ECO:0000256" key="2">
    <source>
        <dbReference type="SAM" id="Phobius"/>
    </source>
</evidence>
<reference evidence="3" key="2">
    <citation type="journal article" date="2007" name="Science">
        <title>Draft genome sequence of the sexually transmitted pathogen Trichomonas vaginalis.</title>
        <authorList>
            <person name="Carlton J.M."/>
            <person name="Hirt R.P."/>
            <person name="Silva J.C."/>
            <person name="Delcher A.L."/>
            <person name="Schatz M."/>
            <person name="Zhao Q."/>
            <person name="Wortman J.R."/>
            <person name="Bidwell S.L."/>
            <person name="Alsmark U.C.M."/>
            <person name="Besteiro S."/>
            <person name="Sicheritz-Ponten T."/>
            <person name="Noel C.J."/>
            <person name="Dacks J.B."/>
            <person name="Foster P.G."/>
            <person name="Simillion C."/>
            <person name="Van de Peer Y."/>
            <person name="Miranda-Saavedra D."/>
            <person name="Barton G.J."/>
            <person name="Westrop G.D."/>
            <person name="Mueller S."/>
            <person name="Dessi D."/>
            <person name="Fiori P.L."/>
            <person name="Ren Q."/>
            <person name="Paulsen I."/>
            <person name="Zhang H."/>
            <person name="Bastida-Corcuera F.D."/>
            <person name="Simoes-Barbosa A."/>
            <person name="Brown M.T."/>
            <person name="Hayes R.D."/>
            <person name="Mukherjee M."/>
            <person name="Okumura C.Y."/>
            <person name="Schneider R."/>
            <person name="Smith A.J."/>
            <person name="Vanacova S."/>
            <person name="Villalvazo M."/>
            <person name="Haas B.J."/>
            <person name="Pertea M."/>
            <person name="Feldblyum T.V."/>
            <person name="Utterback T.R."/>
            <person name="Shu C.L."/>
            <person name="Osoegawa K."/>
            <person name="de Jong P.J."/>
            <person name="Hrdy I."/>
            <person name="Horvathova L."/>
            <person name="Zubacova Z."/>
            <person name="Dolezal P."/>
            <person name="Malik S.B."/>
            <person name="Logsdon J.M. Jr."/>
            <person name="Henze K."/>
            <person name="Gupta A."/>
            <person name="Wang C.C."/>
            <person name="Dunne R.L."/>
            <person name="Upcroft J.A."/>
            <person name="Upcroft P."/>
            <person name="White O."/>
            <person name="Salzberg S.L."/>
            <person name="Tang P."/>
            <person name="Chiu C.-H."/>
            <person name="Lee Y.-S."/>
            <person name="Embley T.M."/>
            <person name="Coombs G.H."/>
            <person name="Mottram J.C."/>
            <person name="Tachezy J."/>
            <person name="Fraser-Liggett C.M."/>
            <person name="Johnson P.J."/>
        </authorList>
    </citation>
    <scope>NUCLEOTIDE SEQUENCE [LARGE SCALE GENOMIC DNA]</scope>
    <source>
        <strain evidence="3">G3</strain>
    </source>
</reference>
<organism evidence="3 4">
    <name type="scientific">Trichomonas vaginalis (strain ATCC PRA-98 / G3)</name>
    <dbReference type="NCBI Taxonomy" id="412133"/>
    <lineage>
        <taxon>Eukaryota</taxon>
        <taxon>Metamonada</taxon>
        <taxon>Parabasalia</taxon>
        <taxon>Trichomonadida</taxon>
        <taxon>Trichomonadidae</taxon>
        <taxon>Trichomonas</taxon>
    </lineage>
</organism>
<dbReference type="PANTHER" id="PTHR16861">
    <property type="entry name" value="GLYCOPROTEIN 38"/>
    <property type="match status" value="1"/>
</dbReference>
<dbReference type="EMBL" id="DS113594">
    <property type="protein sequence ID" value="EAY00633.1"/>
    <property type="molecule type" value="Genomic_DNA"/>
</dbReference>
<dbReference type="InParanoid" id="A2F374"/>
<keyword evidence="4" id="KW-1185">Reference proteome</keyword>
<keyword evidence="2" id="KW-0472">Membrane</keyword>
<dbReference type="VEuPathDB" id="TrichDB:TVAGG3_0851210"/>
<accession>A2F374</accession>